<evidence type="ECO:0000256" key="2">
    <source>
        <dbReference type="ARBA" id="ARBA00022801"/>
    </source>
</evidence>
<dbReference type="Pfam" id="PF00702">
    <property type="entry name" value="Hydrolase"/>
    <property type="match status" value="1"/>
</dbReference>
<dbReference type="VEuPathDB" id="FungiDB:GGTG_10821"/>
<dbReference type="Proteomes" id="UP000006039">
    <property type="component" value="Unassembled WGS sequence"/>
</dbReference>
<reference evidence="6" key="5">
    <citation type="submission" date="2018-04" db="UniProtKB">
        <authorList>
            <consortium name="EnsemblFungi"/>
        </authorList>
    </citation>
    <scope>IDENTIFICATION</scope>
    <source>
        <strain evidence="6">R3-111a-1</strain>
    </source>
</reference>
<dbReference type="InterPro" id="IPR023214">
    <property type="entry name" value="HAD_sf"/>
</dbReference>
<dbReference type="InterPro" id="IPR023198">
    <property type="entry name" value="PGP-like_dom2"/>
</dbReference>
<evidence type="ECO:0000256" key="1">
    <source>
        <dbReference type="ARBA" id="ARBA00022723"/>
    </source>
</evidence>
<gene>
    <name evidence="6" type="primary">20351279</name>
    <name evidence="5" type="ORF">GGTG_10821</name>
</gene>
<evidence type="ECO:0000313" key="6">
    <source>
        <dbReference type="EnsemblFungi" id="EJT71564"/>
    </source>
</evidence>
<keyword evidence="1" id="KW-0479">Metal-binding</keyword>
<dbReference type="Gene3D" id="3.40.50.1000">
    <property type="entry name" value="HAD superfamily/HAD-like"/>
    <property type="match status" value="1"/>
</dbReference>
<dbReference type="GO" id="GO:0046872">
    <property type="term" value="F:metal ion binding"/>
    <property type="evidence" value="ECO:0007669"/>
    <property type="project" value="UniProtKB-KW"/>
</dbReference>
<dbReference type="EnsemblFungi" id="EJT71564">
    <property type="protein sequence ID" value="EJT71564"/>
    <property type="gene ID" value="GGTG_10821"/>
</dbReference>
<dbReference type="RefSeq" id="XP_009226961.1">
    <property type="nucleotide sequence ID" value="XM_009228697.1"/>
</dbReference>
<dbReference type="PANTHER" id="PTHR46470">
    <property type="entry name" value="N-ACYLNEURAMINATE-9-PHOSPHATASE"/>
    <property type="match status" value="1"/>
</dbReference>
<feature type="signal peptide" evidence="4">
    <location>
        <begin position="1"/>
        <end position="16"/>
    </location>
</feature>
<reference evidence="5" key="3">
    <citation type="submission" date="2010-09" db="EMBL/GenBank/DDBJ databases">
        <title>Annotation of Gaeumannomyces graminis var. tritici R3-111a-1.</title>
        <authorList>
            <consortium name="The Broad Institute Genome Sequencing Platform"/>
            <person name="Ma L.-J."/>
            <person name="Dead R."/>
            <person name="Young S.K."/>
            <person name="Zeng Q."/>
            <person name="Gargeya S."/>
            <person name="Fitzgerald M."/>
            <person name="Haas B."/>
            <person name="Abouelleil A."/>
            <person name="Alvarado L."/>
            <person name="Arachchi H.M."/>
            <person name="Berlin A."/>
            <person name="Brown A."/>
            <person name="Chapman S.B."/>
            <person name="Chen Z."/>
            <person name="Dunbar C."/>
            <person name="Freedman E."/>
            <person name="Gearin G."/>
            <person name="Gellesch M."/>
            <person name="Goldberg J."/>
            <person name="Griggs A."/>
            <person name="Gujja S."/>
            <person name="Heiman D."/>
            <person name="Howarth C."/>
            <person name="Larson L."/>
            <person name="Lui A."/>
            <person name="MacDonald P.J.P."/>
            <person name="Mehta T."/>
            <person name="Montmayeur A."/>
            <person name="Murphy C."/>
            <person name="Neiman D."/>
            <person name="Pearson M."/>
            <person name="Priest M."/>
            <person name="Roberts A."/>
            <person name="Saif S."/>
            <person name="Shea T."/>
            <person name="Shenoy N."/>
            <person name="Sisk P."/>
            <person name="Stolte C."/>
            <person name="Sykes S."/>
            <person name="Yandava C."/>
            <person name="Wortman J."/>
            <person name="Nusbaum C."/>
            <person name="Birren B."/>
        </authorList>
    </citation>
    <scope>NUCLEOTIDE SEQUENCE</scope>
    <source>
        <strain evidence="5">R3-111a-1</strain>
    </source>
</reference>
<accession>J3PBE7</accession>
<dbReference type="PANTHER" id="PTHR46470:SF2">
    <property type="entry name" value="GLYCERALDEHYDE 3-PHOSPHATE PHOSPHATASE"/>
    <property type="match status" value="1"/>
</dbReference>
<evidence type="ECO:0000313" key="5">
    <source>
        <dbReference type="EMBL" id="EJT71564.1"/>
    </source>
</evidence>
<dbReference type="InterPro" id="IPR051400">
    <property type="entry name" value="HAD-like_hydrolase"/>
</dbReference>
<evidence type="ECO:0000256" key="4">
    <source>
        <dbReference type="SAM" id="SignalP"/>
    </source>
</evidence>
<evidence type="ECO:0000256" key="3">
    <source>
        <dbReference type="ARBA" id="ARBA00022842"/>
    </source>
</evidence>
<feature type="chain" id="PRO_5015095150" description="Haloacid dehalogenase-like hydrolase" evidence="4">
    <location>
        <begin position="17"/>
        <end position="266"/>
    </location>
</feature>
<keyword evidence="2" id="KW-0378">Hydrolase</keyword>
<dbReference type="CDD" id="cd01427">
    <property type="entry name" value="HAD_like"/>
    <property type="match status" value="1"/>
</dbReference>
<evidence type="ECO:0008006" key="8">
    <source>
        <dbReference type="Google" id="ProtNLM"/>
    </source>
</evidence>
<name>J3PBE7_GAET3</name>
<dbReference type="SFLD" id="SFLDG01129">
    <property type="entry name" value="C1.5:_HAD__Beta-PGM__Phosphata"/>
    <property type="match status" value="1"/>
</dbReference>
<dbReference type="STRING" id="644352.J3PBE7"/>
<dbReference type="eggNOG" id="ENOG502SNYU">
    <property type="taxonomic scope" value="Eukaryota"/>
</dbReference>
<dbReference type="InterPro" id="IPR036412">
    <property type="entry name" value="HAD-like_sf"/>
</dbReference>
<reference evidence="7" key="1">
    <citation type="submission" date="2010-07" db="EMBL/GenBank/DDBJ databases">
        <title>The genome sequence of Gaeumannomyces graminis var. tritici strain R3-111a-1.</title>
        <authorList>
            <consortium name="The Broad Institute Genome Sequencing Platform"/>
            <person name="Ma L.-J."/>
            <person name="Dead R."/>
            <person name="Young S."/>
            <person name="Zeng Q."/>
            <person name="Koehrsen M."/>
            <person name="Alvarado L."/>
            <person name="Berlin A."/>
            <person name="Chapman S.B."/>
            <person name="Chen Z."/>
            <person name="Freedman E."/>
            <person name="Gellesch M."/>
            <person name="Goldberg J."/>
            <person name="Griggs A."/>
            <person name="Gujja S."/>
            <person name="Heilman E.R."/>
            <person name="Heiman D."/>
            <person name="Hepburn T."/>
            <person name="Howarth C."/>
            <person name="Jen D."/>
            <person name="Larson L."/>
            <person name="Mehta T."/>
            <person name="Neiman D."/>
            <person name="Pearson M."/>
            <person name="Roberts A."/>
            <person name="Saif S."/>
            <person name="Shea T."/>
            <person name="Shenoy N."/>
            <person name="Sisk P."/>
            <person name="Stolte C."/>
            <person name="Sykes S."/>
            <person name="Walk T."/>
            <person name="White J."/>
            <person name="Yandava C."/>
            <person name="Haas B."/>
            <person name="Nusbaum C."/>
            <person name="Birren B."/>
        </authorList>
    </citation>
    <scope>NUCLEOTIDE SEQUENCE [LARGE SCALE GENOMIC DNA]</scope>
    <source>
        <strain evidence="7">R3-111a-1</strain>
    </source>
</reference>
<proteinExistence type="predicted"/>
<dbReference type="GO" id="GO:0016791">
    <property type="term" value="F:phosphatase activity"/>
    <property type="evidence" value="ECO:0007669"/>
    <property type="project" value="TreeGrafter"/>
</dbReference>
<dbReference type="AlphaFoldDB" id="J3PBE7"/>
<keyword evidence="7" id="KW-1185">Reference proteome</keyword>
<dbReference type="SFLD" id="SFLDS00003">
    <property type="entry name" value="Haloacid_Dehalogenase"/>
    <property type="match status" value="1"/>
</dbReference>
<dbReference type="EMBL" id="GL385400">
    <property type="protein sequence ID" value="EJT71564.1"/>
    <property type="molecule type" value="Genomic_DNA"/>
</dbReference>
<keyword evidence="4" id="KW-0732">Signal</keyword>
<dbReference type="HOGENOM" id="CLU_045011_8_4_1"/>
<dbReference type="OrthoDB" id="1694274at2759"/>
<dbReference type="SUPFAM" id="SSF56784">
    <property type="entry name" value="HAD-like"/>
    <property type="match status" value="1"/>
</dbReference>
<dbReference type="Gene3D" id="1.10.150.240">
    <property type="entry name" value="Putative phosphatase, domain 2"/>
    <property type="match status" value="1"/>
</dbReference>
<organism evidence="5">
    <name type="scientific">Gaeumannomyces tritici (strain R3-111a-1)</name>
    <name type="common">Wheat and barley take-all root rot fungus</name>
    <name type="synonym">Gaeumannomyces graminis var. tritici</name>
    <dbReference type="NCBI Taxonomy" id="644352"/>
    <lineage>
        <taxon>Eukaryota</taxon>
        <taxon>Fungi</taxon>
        <taxon>Dikarya</taxon>
        <taxon>Ascomycota</taxon>
        <taxon>Pezizomycotina</taxon>
        <taxon>Sordariomycetes</taxon>
        <taxon>Sordariomycetidae</taxon>
        <taxon>Magnaporthales</taxon>
        <taxon>Magnaporthaceae</taxon>
        <taxon>Gaeumannomyces</taxon>
    </lineage>
</organism>
<sequence length="266" mass="29312">MAVLLLLCYLFSPHRPISDMDTPPTYEHEQRLRAILLEKTWVGFDLDDTLHEFRRASSAATATVFSKITERHGVPAPALKEEYSKILRKGTANAFSDGKTSFDYRKERFSLLEHFSLPHDTEFMDGLLTSYEATLVASLELKCGALSLLSTIKNLGKKIVVITEGPQDAQERTVEALGIAGYVDFLATTNRFGVSKVDGLFGKVLQHLGVGSGDIAYIGDSDERDMKPAMVDGIFSVHLAEAKNVSLISSPPRINTLKTLQMMLSG</sequence>
<dbReference type="GeneID" id="20351279"/>
<keyword evidence="3" id="KW-0460">Magnesium</keyword>
<reference evidence="6" key="4">
    <citation type="journal article" date="2015" name="G3 (Bethesda)">
        <title>Genome sequences of three phytopathogenic species of the Magnaporthaceae family of fungi.</title>
        <authorList>
            <person name="Okagaki L.H."/>
            <person name="Nunes C.C."/>
            <person name="Sailsbery J."/>
            <person name="Clay B."/>
            <person name="Brown D."/>
            <person name="John T."/>
            <person name="Oh Y."/>
            <person name="Young N."/>
            <person name="Fitzgerald M."/>
            <person name="Haas B.J."/>
            <person name="Zeng Q."/>
            <person name="Young S."/>
            <person name="Adiconis X."/>
            <person name="Fan L."/>
            <person name="Levin J.Z."/>
            <person name="Mitchell T.K."/>
            <person name="Okubara P.A."/>
            <person name="Farman M.L."/>
            <person name="Kohn L.M."/>
            <person name="Birren B."/>
            <person name="Ma L.-J."/>
            <person name="Dean R.A."/>
        </authorList>
    </citation>
    <scope>NUCLEOTIDE SEQUENCE</scope>
    <source>
        <strain evidence="6">R3-111a-1</strain>
    </source>
</reference>
<reference evidence="5" key="2">
    <citation type="submission" date="2010-07" db="EMBL/GenBank/DDBJ databases">
        <authorList>
            <consortium name="The Broad Institute Genome Sequencing Platform"/>
            <consortium name="Broad Institute Genome Sequencing Center for Infectious Disease"/>
            <person name="Ma L.-J."/>
            <person name="Dead R."/>
            <person name="Young S."/>
            <person name="Zeng Q."/>
            <person name="Koehrsen M."/>
            <person name="Alvarado L."/>
            <person name="Berlin A."/>
            <person name="Chapman S.B."/>
            <person name="Chen Z."/>
            <person name="Freedman E."/>
            <person name="Gellesch M."/>
            <person name="Goldberg J."/>
            <person name="Griggs A."/>
            <person name="Gujja S."/>
            <person name="Heilman E.R."/>
            <person name="Heiman D."/>
            <person name="Hepburn T."/>
            <person name="Howarth C."/>
            <person name="Jen D."/>
            <person name="Larson L."/>
            <person name="Mehta T."/>
            <person name="Neiman D."/>
            <person name="Pearson M."/>
            <person name="Roberts A."/>
            <person name="Saif S."/>
            <person name="Shea T."/>
            <person name="Shenoy N."/>
            <person name="Sisk P."/>
            <person name="Stolte C."/>
            <person name="Sykes S."/>
            <person name="Walk T."/>
            <person name="White J."/>
            <person name="Yandava C."/>
            <person name="Haas B."/>
            <person name="Nusbaum C."/>
            <person name="Birren B."/>
        </authorList>
    </citation>
    <scope>NUCLEOTIDE SEQUENCE</scope>
    <source>
        <strain evidence="5">R3-111a-1</strain>
    </source>
</reference>
<evidence type="ECO:0000313" key="7">
    <source>
        <dbReference type="Proteomes" id="UP000006039"/>
    </source>
</evidence>
<protein>
    <recommendedName>
        <fullName evidence="8">Haloacid dehalogenase-like hydrolase</fullName>
    </recommendedName>
</protein>